<name>A0ABD0K394_9CAEN</name>
<keyword evidence="1" id="KW-0175">Coiled coil</keyword>
<evidence type="ECO:0000313" key="2">
    <source>
        <dbReference type="EMBL" id="KAK7481448.1"/>
    </source>
</evidence>
<proteinExistence type="predicted"/>
<dbReference type="Gene3D" id="1.20.58.130">
    <property type="match status" value="1"/>
</dbReference>
<dbReference type="AlphaFoldDB" id="A0ABD0K394"/>
<gene>
    <name evidence="2" type="ORF">BaRGS_00027299</name>
</gene>
<protein>
    <submittedName>
        <fullName evidence="2">Uncharacterized protein</fullName>
    </submittedName>
</protein>
<dbReference type="Proteomes" id="UP001519460">
    <property type="component" value="Unassembled WGS sequence"/>
</dbReference>
<accession>A0ABD0K394</accession>
<reference evidence="2 3" key="1">
    <citation type="journal article" date="2023" name="Sci. Data">
        <title>Genome assembly of the Korean intertidal mud-creeper Batillaria attramentaria.</title>
        <authorList>
            <person name="Patra A.K."/>
            <person name="Ho P.T."/>
            <person name="Jun S."/>
            <person name="Lee S.J."/>
            <person name="Kim Y."/>
            <person name="Won Y.J."/>
        </authorList>
    </citation>
    <scope>NUCLEOTIDE SEQUENCE [LARGE SCALE GENOMIC DNA]</scope>
    <source>
        <strain evidence="2">Wonlab-2016</strain>
    </source>
</reference>
<evidence type="ECO:0000313" key="3">
    <source>
        <dbReference type="Proteomes" id="UP001519460"/>
    </source>
</evidence>
<comment type="caution">
    <text evidence="2">The sequence shown here is derived from an EMBL/GenBank/DDBJ whole genome shotgun (WGS) entry which is preliminary data.</text>
</comment>
<sequence length="204" mass="22237">FIPNAGIRLQNVAIADAGTYSVHVNVNLHGSVTTEMQSVEVEVSGKRFITPSSQSLPSTLYSNGRFYLNVPNPVITGEYTCAIDHTSPGSLCVQSGSPLDRGDTVSVDSAQAQFAILEARAAATEKKHQQDVASLQQQLASMENKHQQEVTSFQQEVASLQQQMTSMENRHQQELTSMENRHQQELAAIQHQLDANVTSLASSL</sequence>
<dbReference type="EMBL" id="JACVVK020000262">
    <property type="protein sequence ID" value="KAK7481448.1"/>
    <property type="molecule type" value="Genomic_DNA"/>
</dbReference>
<feature type="coiled-coil region" evidence="1">
    <location>
        <begin position="107"/>
        <end position="170"/>
    </location>
</feature>
<feature type="non-terminal residue" evidence="2">
    <location>
        <position position="1"/>
    </location>
</feature>
<feature type="non-terminal residue" evidence="2">
    <location>
        <position position="204"/>
    </location>
</feature>
<organism evidence="2 3">
    <name type="scientific">Batillaria attramentaria</name>
    <dbReference type="NCBI Taxonomy" id="370345"/>
    <lineage>
        <taxon>Eukaryota</taxon>
        <taxon>Metazoa</taxon>
        <taxon>Spiralia</taxon>
        <taxon>Lophotrochozoa</taxon>
        <taxon>Mollusca</taxon>
        <taxon>Gastropoda</taxon>
        <taxon>Caenogastropoda</taxon>
        <taxon>Sorbeoconcha</taxon>
        <taxon>Cerithioidea</taxon>
        <taxon>Batillariidae</taxon>
        <taxon>Batillaria</taxon>
    </lineage>
</organism>
<evidence type="ECO:0000256" key="1">
    <source>
        <dbReference type="SAM" id="Coils"/>
    </source>
</evidence>
<keyword evidence="3" id="KW-1185">Reference proteome</keyword>